<evidence type="ECO:0000256" key="1">
    <source>
        <dbReference type="ARBA" id="ARBA00008056"/>
    </source>
</evidence>
<keyword evidence="3" id="KW-0847">Vitamin C</keyword>
<evidence type="ECO:0000256" key="5">
    <source>
        <dbReference type="ARBA" id="ARBA00023004"/>
    </source>
</evidence>
<dbReference type="AlphaFoldDB" id="A0AAF0WSF6"/>
<dbReference type="InterPro" id="IPR005123">
    <property type="entry name" value="Oxoglu/Fe-dep_dioxygenase_dom"/>
</dbReference>
<evidence type="ECO:0000256" key="4">
    <source>
        <dbReference type="ARBA" id="ARBA00023002"/>
    </source>
</evidence>
<protein>
    <recommendedName>
        <fullName evidence="7">Fe2OG dioxygenase domain-containing protein</fullName>
    </recommendedName>
</protein>
<gene>
    <name evidence="8" type="ORF">DCAR_0314199</name>
</gene>
<dbReference type="SUPFAM" id="SSF51197">
    <property type="entry name" value="Clavaminate synthase-like"/>
    <property type="match status" value="1"/>
</dbReference>
<dbReference type="GO" id="GO:0046872">
    <property type="term" value="F:metal ion binding"/>
    <property type="evidence" value="ECO:0007669"/>
    <property type="project" value="UniProtKB-KW"/>
</dbReference>
<dbReference type="PROSITE" id="PS51471">
    <property type="entry name" value="FE2OG_OXY"/>
    <property type="match status" value="1"/>
</dbReference>
<comment type="similarity">
    <text evidence="1 6">Belongs to the iron/ascorbate-dependent oxidoreductase family.</text>
</comment>
<evidence type="ECO:0000256" key="3">
    <source>
        <dbReference type="ARBA" id="ARBA00022896"/>
    </source>
</evidence>
<dbReference type="Pfam" id="PF03171">
    <property type="entry name" value="2OG-FeII_Oxy"/>
    <property type="match status" value="1"/>
</dbReference>
<evidence type="ECO:0000313" key="9">
    <source>
        <dbReference type="Proteomes" id="UP000077755"/>
    </source>
</evidence>
<evidence type="ECO:0000259" key="7">
    <source>
        <dbReference type="PROSITE" id="PS51471"/>
    </source>
</evidence>
<reference evidence="8" key="2">
    <citation type="submission" date="2022-03" db="EMBL/GenBank/DDBJ databases">
        <title>Draft title - Genomic analysis of global carrot germplasm unveils the trajectory of domestication and the origin of high carotenoid orange carrot.</title>
        <authorList>
            <person name="Iorizzo M."/>
            <person name="Ellison S."/>
            <person name="Senalik D."/>
            <person name="Macko-Podgorni A."/>
            <person name="Grzebelus D."/>
            <person name="Bostan H."/>
            <person name="Rolling W."/>
            <person name="Curaba J."/>
            <person name="Simon P."/>
        </authorList>
    </citation>
    <scope>NUCLEOTIDE SEQUENCE</scope>
    <source>
        <tissue evidence="8">Leaf</tissue>
    </source>
</reference>
<keyword evidence="5 6" id="KW-0408">Iron</keyword>
<dbReference type="PANTHER" id="PTHR10209">
    <property type="entry name" value="OXIDOREDUCTASE, 2OG-FE II OXYGENASE FAMILY PROTEIN"/>
    <property type="match status" value="1"/>
</dbReference>
<dbReference type="GO" id="GO:0031418">
    <property type="term" value="F:L-ascorbic acid binding"/>
    <property type="evidence" value="ECO:0007669"/>
    <property type="project" value="UniProtKB-KW"/>
</dbReference>
<evidence type="ECO:0000313" key="8">
    <source>
        <dbReference type="EMBL" id="WOG94902.1"/>
    </source>
</evidence>
<name>A0AAF0WSF6_DAUCS</name>
<keyword evidence="2 6" id="KW-0479">Metal-binding</keyword>
<dbReference type="PANTHER" id="PTHR10209:SF714">
    <property type="entry name" value="1-AMINOCYCLOPROPANE-1-CARBOXYLATE OXIDASE HOMOLOG 11-RELATED"/>
    <property type="match status" value="1"/>
</dbReference>
<proteinExistence type="inferred from homology"/>
<sequence>MEVEEGLDDWAKEVKAFEETKAGVKGLVDSGVTKVPRIFVHPRAELLKPEVLSEESSGESRVPLIDLRGVEGVERKDIVEQIRQACEHWGFFQMVNHGMDVSVINATLEATRRLHEQPSEDKVGLFSDDSSKKVRLYTVNGSVHKSRPGPWRDALACAYLDDTLDSEEIPQICRKEMEDYVQSIIKLRETLSELLSEALGLSSDYLSRIECMKSEFLTWLYYPACPEPELAFGAPQHSDPTFLTILLQDTIGGLQFLHQDHWVDVPPIPGALIAHIGDLMQIISNDKFKSADHRVLARSDQIRVSAACFLYPSAKNLLKPYSPIMELMSDNNQPLYKEVSPLEYAIYHQSRAMDGTSTLSHYKL</sequence>
<feature type="domain" description="Fe2OG dioxygenase" evidence="7">
    <location>
        <begin position="213"/>
        <end position="312"/>
    </location>
</feature>
<dbReference type="InterPro" id="IPR027443">
    <property type="entry name" value="IPNS-like_sf"/>
</dbReference>
<dbReference type="GO" id="GO:0016705">
    <property type="term" value="F:oxidoreductase activity, acting on paired donors, with incorporation or reduction of molecular oxygen"/>
    <property type="evidence" value="ECO:0007669"/>
    <property type="project" value="UniProtKB-ARBA"/>
</dbReference>
<evidence type="ECO:0000256" key="2">
    <source>
        <dbReference type="ARBA" id="ARBA00022723"/>
    </source>
</evidence>
<keyword evidence="9" id="KW-1185">Reference proteome</keyword>
<dbReference type="Gene3D" id="2.60.120.330">
    <property type="entry name" value="B-lactam Antibiotic, Isopenicillin N Synthase, Chain"/>
    <property type="match status" value="1"/>
</dbReference>
<reference evidence="8" key="1">
    <citation type="journal article" date="2016" name="Nat. Genet.">
        <title>A high-quality carrot genome assembly provides new insights into carotenoid accumulation and asterid genome evolution.</title>
        <authorList>
            <person name="Iorizzo M."/>
            <person name="Ellison S."/>
            <person name="Senalik D."/>
            <person name="Zeng P."/>
            <person name="Satapoomin P."/>
            <person name="Huang J."/>
            <person name="Bowman M."/>
            <person name="Iovene M."/>
            <person name="Sanseverino W."/>
            <person name="Cavagnaro P."/>
            <person name="Yildiz M."/>
            <person name="Macko-Podgorni A."/>
            <person name="Moranska E."/>
            <person name="Grzebelus E."/>
            <person name="Grzebelus D."/>
            <person name="Ashrafi H."/>
            <person name="Zheng Z."/>
            <person name="Cheng S."/>
            <person name="Spooner D."/>
            <person name="Van Deynze A."/>
            <person name="Simon P."/>
        </authorList>
    </citation>
    <scope>NUCLEOTIDE SEQUENCE</scope>
    <source>
        <tissue evidence="8">Leaf</tissue>
    </source>
</reference>
<dbReference type="InterPro" id="IPR044861">
    <property type="entry name" value="IPNS-like_FE2OG_OXY"/>
</dbReference>
<dbReference type="InterPro" id="IPR026992">
    <property type="entry name" value="DIOX_N"/>
</dbReference>
<dbReference type="Pfam" id="PF14226">
    <property type="entry name" value="DIOX_N"/>
    <property type="match status" value="1"/>
</dbReference>
<dbReference type="Proteomes" id="UP000077755">
    <property type="component" value="Chromosome 3"/>
</dbReference>
<dbReference type="FunFam" id="2.60.120.330:FF:000005">
    <property type="entry name" value="1-aminocyclopropane-1-carboxylate oxidase homolog 1"/>
    <property type="match status" value="1"/>
</dbReference>
<accession>A0AAF0WSF6</accession>
<dbReference type="EMBL" id="CP093345">
    <property type="protein sequence ID" value="WOG94902.1"/>
    <property type="molecule type" value="Genomic_DNA"/>
</dbReference>
<evidence type="ECO:0000256" key="6">
    <source>
        <dbReference type="RuleBase" id="RU003682"/>
    </source>
</evidence>
<dbReference type="GO" id="GO:0051213">
    <property type="term" value="F:dioxygenase activity"/>
    <property type="evidence" value="ECO:0007669"/>
    <property type="project" value="UniProtKB-ARBA"/>
</dbReference>
<keyword evidence="4 6" id="KW-0560">Oxidoreductase</keyword>
<organism evidence="8 9">
    <name type="scientific">Daucus carota subsp. sativus</name>
    <name type="common">Carrot</name>
    <dbReference type="NCBI Taxonomy" id="79200"/>
    <lineage>
        <taxon>Eukaryota</taxon>
        <taxon>Viridiplantae</taxon>
        <taxon>Streptophyta</taxon>
        <taxon>Embryophyta</taxon>
        <taxon>Tracheophyta</taxon>
        <taxon>Spermatophyta</taxon>
        <taxon>Magnoliopsida</taxon>
        <taxon>eudicotyledons</taxon>
        <taxon>Gunneridae</taxon>
        <taxon>Pentapetalae</taxon>
        <taxon>asterids</taxon>
        <taxon>campanulids</taxon>
        <taxon>Apiales</taxon>
        <taxon>Apiaceae</taxon>
        <taxon>Apioideae</taxon>
        <taxon>Scandiceae</taxon>
        <taxon>Daucinae</taxon>
        <taxon>Daucus</taxon>
        <taxon>Daucus sect. Daucus</taxon>
    </lineage>
</organism>